<dbReference type="STRING" id="3880.G7KAW2"/>
<dbReference type="EnsemblPlants" id="AES94875">
    <property type="protein sequence ID" value="AES94875"/>
    <property type="gene ID" value="MTR_5g019390"/>
</dbReference>
<gene>
    <name evidence="2" type="ordered locus">MTR_5g019390</name>
</gene>
<protein>
    <submittedName>
        <fullName evidence="2">Myb-CC type transfactor, lheqle motif protein</fullName>
    </submittedName>
</protein>
<sequence length="65" mass="7684">MELISVILFDMKLYAIQRNLQLRIGEQGRYLQMMFEKQSKSGVEPFKASSSAIEKCFGFYLFIYF</sequence>
<dbReference type="EMBL" id="CM001221">
    <property type="protein sequence ID" value="AES94875.1"/>
    <property type="molecule type" value="Genomic_DNA"/>
</dbReference>
<proteinExistence type="predicted"/>
<dbReference type="Proteomes" id="UP000002051">
    <property type="component" value="Chromosome 5"/>
</dbReference>
<dbReference type="AlphaFoldDB" id="G7KAW2"/>
<name>G7KAW2_MEDTR</name>
<reference evidence="3" key="3">
    <citation type="submission" date="2015-04" db="UniProtKB">
        <authorList>
            <consortium name="EnsemblPlants"/>
        </authorList>
    </citation>
    <scope>IDENTIFICATION</scope>
    <source>
        <strain evidence="3">cv. Jemalong A17</strain>
    </source>
</reference>
<dbReference type="Pfam" id="PF14379">
    <property type="entry name" value="Myb_CC_LHEQLE"/>
    <property type="match status" value="1"/>
</dbReference>
<evidence type="ECO:0000313" key="2">
    <source>
        <dbReference type="EMBL" id="AES94875.1"/>
    </source>
</evidence>
<keyword evidence="4" id="KW-1185">Reference proteome</keyword>
<dbReference type="InterPro" id="IPR025756">
    <property type="entry name" value="Myb_CC_LHEQLE"/>
</dbReference>
<dbReference type="PaxDb" id="3880-AES94875"/>
<organism evidence="2 4">
    <name type="scientific">Medicago truncatula</name>
    <name type="common">Barrel medic</name>
    <name type="synonym">Medicago tribuloides</name>
    <dbReference type="NCBI Taxonomy" id="3880"/>
    <lineage>
        <taxon>Eukaryota</taxon>
        <taxon>Viridiplantae</taxon>
        <taxon>Streptophyta</taxon>
        <taxon>Embryophyta</taxon>
        <taxon>Tracheophyta</taxon>
        <taxon>Spermatophyta</taxon>
        <taxon>Magnoliopsida</taxon>
        <taxon>eudicotyledons</taxon>
        <taxon>Gunneridae</taxon>
        <taxon>Pentapetalae</taxon>
        <taxon>rosids</taxon>
        <taxon>fabids</taxon>
        <taxon>Fabales</taxon>
        <taxon>Fabaceae</taxon>
        <taxon>Papilionoideae</taxon>
        <taxon>50 kb inversion clade</taxon>
        <taxon>NPAAA clade</taxon>
        <taxon>Hologalegina</taxon>
        <taxon>IRL clade</taxon>
        <taxon>Trifolieae</taxon>
        <taxon>Medicago</taxon>
    </lineage>
</organism>
<dbReference type="HOGENOM" id="CLU_2853095_0_0_1"/>
<evidence type="ECO:0000313" key="3">
    <source>
        <dbReference type="EnsemblPlants" id="AES94875"/>
    </source>
</evidence>
<evidence type="ECO:0000313" key="4">
    <source>
        <dbReference type="Proteomes" id="UP000002051"/>
    </source>
</evidence>
<reference evidence="2 4" key="2">
    <citation type="journal article" date="2014" name="BMC Genomics">
        <title>An improved genome release (version Mt4.0) for the model legume Medicago truncatula.</title>
        <authorList>
            <person name="Tang H."/>
            <person name="Krishnakumar V."/>
            <person name="Bidwell S."/>
            <person name="Rosen B."/>
            <person name="Chan A."/>
            <person name="Zhou S."/>
            <person name="Gentzbittel L."/>
            <person name="Childs K.L."/>
            <person name="Yandell M."/>
            <person name="Gundlach H."/>
            <person name="Mayer K.F."/>
            <person name="Schwartz D.C."/>
            <person name="Town C.D."/>
        </authorList>
    </citation>
    <scope>GENOME REANNOTATION</scope>
    <source>
        <strain evidence="3 4">cv. Jemalong A17</strain>
    </source>
</reference>
<accession>G7KAW2</accession>
<evidence type="ECO:0000259" key="1">
    <source>
        <dbReference type="Pfam" id="PF14379"/>
    </source>
</evidence>
<feature type="domain" description="MYB-CC type transcription factor LHEQLE-containing" evidence="1">
    <location>
        <begin position="16"/>
        <end position="40"/>
    </location>
</feature>
<reference evidence="2 4" key="1">
    <citation type="journal article" date="2011" name="Nature">
        <title>The Medicago genome provides insight into the evolution of rhizobial symbioses.</title>
        <authorList>
            <person name="Young N.D."/>
            <person name="Debelle F."/>
            <person name="Oldroyd G.E."/>
            <person name="Geurts R."/>
            <person name="Cannon S.B."/>
            <person name="Udvardi M.K."/>
            <person name="Benedito V.A."/>
            <person name="Mayer K.F."/>
            <person name="Gouzy J."/>
            <person name="Schoof H."/>
            <person name="Van de Peer Y."/>
            <person name="Proost S."/>
            <person name="Cook D.R."/>
            <person name="Meyers B.C."/>
            <person name="Spannagl M."/>
            <person name="Cheung F."/>
            <person name="De Mita S."/>
            <person name="Krishnakumar V."/>
            <person name="Gundlach H."/>
            <person name="Zhou S."/>
            <person name="Mudge J."/>
            <person name="Bharti A.K."/>
            <person name="Murray J.D."/>
            <person name="Naoumkina M.A."/>
            <person name="Rosen B."/>
            <person name="Silverstein K.A."/>
            <person name="Tang H."/>
            <person name="Rombauts S."/>
            <person name="Zhao P.X."/>
            <person name="Zhou P."/>
            <person name="Barbe V."/>
            <person name="Bardou P."/>
            <person name="Bechner M."/>
            <person name="Bellec A."/>
            <person name="Berger A."/>
            <person name="Berges H."/>
            <person name="Bidwell S."/>
            <person name="Bisseling T."/>
            <person name="Choisne N."/>
            <person name="Couloux A."/>
            <person name="Denny R."/>
            <person name="Deshpande S."/>
            <person name="Dai X."/>
            <person name="Doyle J.J."/>
            <person name="Dudez A.M."/>
            <person name="Farmer A.D."/>
            <person name="Fouteau S."/>
            <person name="Franken C."/>
            <person name="Gibelin C."/>
            <person name="Gish J."/>
            <person name="Goldstein S."/>
            <person name="Gonzalez A.J."/>
            <person name="Green P.J."/>
            <person name="Hallab A."/>
            <person name="Hartog M."/>
            <person name="Hua A."/>
            <person name="Humphray S.J."/>
            <person name="Jeong D.H."/>
            <person name="Jing Y."/>
            <person name="Jocker A."/>
            <person name="Kenton S.M."/>
            <person name="Kim D.J."/>
            <person name="Klee K."/>
            <person name="Lai H."/>
            <person name="Lang C."/>
            <person name="Lin S."/>
            <person name="Macmil S.L."/>
            <person name="Magdelenat G."/>
            <person name="Matthews L."/>
            <person name="McCorrison J."/>
            <person name="Monaghan E.L."/>
            <person name="Mun J.H."/>
            <person name="Najar F.Z."/>
            <person name="Nicholson C."/>
            <person name="Noirot C."/>
            <person name="O'Bleness M."/>
            <person name="Paule C.R."/>
            <person name="Poulain J."/>
            <person name="Prion F."/>
            <person name="Qin B."/>
            <person name="Qu C."/>
            <person name="Retzel E.F."/>
            <person name="Riddle C."/>
            <person name="Sallet E."/>
            <person name="Samain S."/>
            <person name="Samson N."/>
            <person name="Sanders I."/>
            <person name="Saurat O."/>
            <person name="Scarpelli C."/>
            <person name="Schiex T."/>
            <person name="Segurens B."/>
            <person name="Severin A.J."/>
            <person name="Sherrier D.J."/>
            <person name="Shi R."/>
            <person name="Sims S."/>
            <person name="Singer S.R."/>
            <person name="Sinharoy S."/>
            <person name="Sterck L."/>
            <person name="Viollet A."/>
            <person name="Wang B.B."/>
            <person name="Wang K."/>
            <person name="Wang M."/>
            <person name="Wang X."/>
            <person name="Warfsmann J."/>
            <person name="Weissenbach J."/>
            <person name="White D.D."/>
            <person name="White J.D."/>
            <person name="Wiley G.B."/>
            <person name="Wincker P."/>
            <person name="Xing Y."/>
            <person name="Yang L."/>
            <person name="Yao Z."/>
            <person name="Ying F."/>
            <person name="Zhai J."/>
            <person name="Zhou L."/>
            <person name="Zuber A."/>
            <person name="Denarie J."/>
            <person name="Dixon R.A."/>
            <person name="May G.D."/>
            <person name="Schwartz D.C."/>
            <person name="Rogers J."/>
            <person name="Quetier F."/>
            <person name="Town C.D."/>
            <person name="Roe B.A."/>
        </authorList>
    </citation>
    <scope>NUCLEOTIDE SEQUENCE [LARGE SCALE GENOMIC DNA]</scope>
    <source>
        <strain evidence="2">A17</strain>
        <strain evidence="3 4">cv. Jemalong A17</strain>
    </source>
</reference>